<evidence type="ECO:0000313" key="4">
    <source>
        <dbReference type="Proteomes" id="UP000006727"/>
    </source>
</evidence>
<name>A0A2K1K7E6_PHYPA</name>
<dbReference type="EnsemblPlants" id="Pp3c8_15570V3.2">
    <property type="protein sequence ID" value="PAC:32964421.CDS.1"/>
    <property type="gene ID" value="Pp3c8_15570"/>
</dbReference>
<evidence type="ECO:0000256" key="1">
    <source>
        <dbReference type="SAM" id="Phobius"/>
    </source>
</evidence>
<keyword evidence="4" id="KW-1185">Reference proteome</keyword>
<keyword evidence="1" id="KW-0812">Transmembrane</keyword>
<reference evidence="2 4" key="1">
    <citation type="journal article" date="2008" name="Science">
        <title>The Physcomitrella genome reveals evolutionary insights into the conquest of land by plants.</title>
        <authorList>
            <person name="Rensing S."/>
            <person name="Lang D."/>
            <person name="Zimmer A."/>
            <person name="Terry A."/>
            <person name="Salamov A."/>
            <person name="Shapiro H."/>
            <person name="Nishiyama T."/>
            <person name="Perroud P.-F."/>
            <person name="Lindquist E."/>
            <person name="Kamisugi Y."/>
            <person name="Tanahashi T."/>
            <person name="Sakakibara K."/>
            <person name="Fujita T."/>
            <person name="Oishi K."/>
            <person name="Shin-I T."/>
            <person name="Kuroki Y."/>
            <person name="Toyoda A."/>
            <person name="Suzuki Y."/>
            <person name="Hashimoto A."/>
            <person name="Yamaguchi K."/>
            <person name="Sugano A."/>
            <person name="Kohara Y."/>
            <person name="Fujiyama A."/>
            <person name="Anterola A."/>
            <person name="Aoki S."/>
            <person name="Ashton N."/>
            <person name="Barbazuk W.B."/>
            <person name="Barker E."/>
            <person name="Bennetzen J."/>
            <person name="Bezanilla M."/>
            <person name="Blankenship R."/>
            <person name="Cho S.H."/>
            <person name="Dutcher S."/>
            <person name="Estelle M."/>
            <person name="Fawcett J.A."/>
            <person name="Gundlach H."/>
            <person name="Hanada K."/>
            <person name="Heyl A."/>
            <person name="Hicks K.A."/>
            <person name="Hugh J."/>
            <person name="Lohr M."/>
            <person name="Mayer K."/>
            <person name="Melkozernov A."/>
            <person name="Murata T."/>
            <person name="Nelson D."/>
            <person name="Pils B."/>
            <person name="Prigge M."/>
            <person name="Reiss B."/>
            <person name="Renner T."/>
            <person name="Rombauts S."/>
            <person name="Rushton P."/>
            <person name="Sanderfoot A."/>
            <person name="Schween G."/>
            <person name="Shiu S.-H."/>
            <person name="Stueber K."/>
            <person name="Theodoulou F.L."/>
            <person name="Tu H."/>
            <person name="Van de Peer Y."/>
            <person name="Verrier P.J."/>
            <person name="Waters E."/>
            <person name="Wood A."/>
            <person name="Yang L."/>
            <person name="Cove D."/>
            <person name="Cuming A."/>
            <person name="Hasebe M."/>
            <person name="Lucas S."/>
            <person name="Mishler D.B."/>
            <person name="Reski R."/>
            <person name="Grigoriev I."/>
            <person name="Quatrano R.S."/>
            <person name="Boore J.L."/>
        </authorList>
    </citation>
    <scope>NUCLEOTIDE SEQUENCE [LARGE SCALE GENOMIC DNA]</scope>
    <source>
        <strain evidence="3 4">cv. Gransden 2004</strain>
    </source>
</reference>
<reference evidence="2 4" key="2">
    <citation type="journal article" date="2018" name="Plant J.">
        <title>The Physcomitrella patens chromosome-scale assembly reveals moss genome structure and evolution.</title>
        <authorList>
            <person name="Lang D."/>
            <person name="Ullrich K.K."/>
            <person name="Murat F."/>
            <person name="Fuchs J."/>
            <person name="Jenkins J."/>
            <person name="Haas F.B."/>
            <person name="Piednoel M."/>
            <person name="Gundlach H."/>
            <person name="Van Bel M."/>
            <person name="Meyberg R."/>
            <person name="Vives C."/>
            <person name="Morata J."/>
            <person name="Symeonidi A."/>
            <person name="Hiss M."/>
            <person name="Muchero W."/>
            <person name="Kamisugi Y."/>
            <person name="Saleh O."/>
            <person name="Blanc G."/>
            <person name="Decker E.L."/>
            <person name="van Gessel N."/>
            <person name="Grimwood J."/>
            <person name="Hayes R.D."/>
            <person name="Graham S.W."/>
            <person name="Gunter L.E."/>
            <person name="McDaniel S.F."/>
            <person name="Hoernstein S.N.W."/>
            <person name="Larsson A."/>
            <person name="Li F.W."/>
            <person name="Perroud P.F."/>
            <person name="Phillips J."/>
            <person name="Ranjan P."/>
            <person name="Rokshar D.S."/>
            <person name="Rothfels C.J."/>
            <person name="Schneider L."/>
            <person name="Shu S."/>
            <person name="Stevenson D.W."/>
            <person name="Thummler F."/>
            <person name="Tillich M."/>
            <person name="Villarreal Aguilar J.C."/>
            <person name="Widiez T."/>
            <person name="Wong G.K."/>
            <person name="Wymore A."/>
            <person name="Zhang Y."/>
            <person name="Zimmer A.D."/>
            <person name="Quatrano R.S."/>
            <person name="Mayer K.F.X."/>
            <person name="Goodstein D."/>
            <person name="Casacuberta J.M."/>
            <person name="Vandepoele K."/>
            <person name="Reski R."/>
            <person name="Cuming A.C."/>
            <person name="Tuskan G.A."/>
            <person name="Maumus F."/>
            <person name="Salse J."/>
            <person name="Schmutz J."/>
            <person name="Rensing S.A."/>
        </authorList>
    </citation>
    <scope>NUCLEOTIDE SEQUENCE [LARGE SCALE GENOMIC DNA]</scope>
    <source>
        <strain evidence="3 4">cv. Gransden 2004</strain>
    </source>
</reference>
<dbReference type="Gramene" id="Pp3c8_15570V3.1">
    <property type="protein sequence ID" value="PAC:32964420.CDS.1"/>
    <property type="gene ID" value="Pp3c8_15570"/>
</dbReference>
<evidence type="ECO:0000313" key="2">
    <source>
        <dbReference type="EMBL" id="PNR49693.1"/>
    </source>
</evidence>
<dbReference type="Gramene" id="Pp3c8_15570V3.2">
    <property type="protein sequence ID" value="PAC:32964421.CDS.1"/>
    <property type="gene ID" value="Pp3c8_15570"/>
</dbReference>
<dbReference type="PaxDb" id="3218-PP1S114_26V6.1"/>
<dbReference type="Proteomes" id="UP000006727">
    <property type="component" value="Chromosome 8"/>
</dbReference>
<accession>A0A2K1K7E6</accession>
<dbReference type="InParanoid" id="A0A2K1K7E6"/>
<organism evidence="2">
    <name type="scientific">Physcomitrium patens</name>
    <name type="common">Spreading-leaved earth moss</name>
    <name type="synonym">Physcomitrella patens</name>
    <dbReference type="NCBI Taxonomy" id="3218"/>
    <lineage>
        <taxon>Eukaryota</taxon>
        <taxon>Viridiplantae</taxon>
        <taxon>Streptophyta</taxon>
        <taxon>Embryophyta</taxon>
        <taxon>Bryophyta</taxon>
        <taxon>Bryophytina</taxon>
        <taxon>Bryopsida</taxon>
        <taxon>Funariidae</taxon>
        <taxon>Funariales</taxon>
        <taxon>Funariaceae</taxon>
        <taxon>Physcomitrium</taxon>
    </lineage>
</organism>
<keyword evidence="1" id="KW-1133">Transmembrane helix</keyword>
<keyword evidence="1" id="KW-0472">Membrane</keyword>
<dbReference type="AlphaFoldDB" id="A0A2K1K7E6"/>
<reference evidence="3" key="3">
    <citation type="submission" date="2020-12" db="UniProtKB">
        <authorList>
            <consortium name="EnsemblPlants"/>
        </authorList>
    </citation>
    <scope>IDENTIFICATION</scope>
</reference>
<feature type="transmembrane region" description="Helical" evidence="1">
    <location>
        <begin position="37"/>
        <end position="55"/>
    </location>
</feature>
<protein>
    <submittedName>
        <fullName evidence="2 3">Uncharacterized protein</fullName>
    </submittedName>
</protein>
<dbReference type="EMBL" id="ABEU02000008">
    <property type="protein sequence ID" value="PNR49693.1"/>
    <property type="molecule type" value="Genomic_DNA"/>
</dbReference>
<sequence length="60" mass="7005">MISHILYDKFDNLELKDLATFEALILVVGIMSYSRSYLFSYLSIALVLFISYLLFGHMHK</sequence>
<dbReference type="EnsemblPlants" id="Pp3c8_15570V3.1">
    <property type="protein sequence ID" value="PAC:32964420.CDS.1"/>
    <property type="gene ID" value="Pp3c8_15570"/>
</dbReference>
<evidence type="ECO:0000313" key="3">
    <source>
        <dbReference type="EnsemblPlants" id="PAC:32964420.CDS.1"/>
    </source>
</evidence>
<proteinExistence type="predicted"/>
<gene>
    <name evidence="2" type="ORF">PHYPA_011589</name>
</gene>